<evidence type="ECO:0008006" key="3">
    <source>
        <dbReference type="Google" id="ProtNLM"/>
    </source>
</evidence>
<reference evidence="1 2" key="1">
    <citation type="submission" date="2024-03" db="EMBL/GenBank/DDBJ databases">
        <title>Complete genome of BD2.</title>
        <authorList>
            <person name="Cao G."/>
        </authorList>
    </citation>
    <scope>NUCLEOTIDE SEQUENCE [LARGE SCALE GENOMIC DNA]</scope>
    <source>
        <strain evidence="1 2">BD2</strain>
    </source>
</reference>
<accession>A0ABZ2RF96</accession>
<protein>
    <recommendedName>
        <fullName evidence="3">Pullulanase</fullName>
    </recommendedName>
</protein>
<keyword evidence="2" id="KW-1185">Reference proteome</keyword>
<organism evidence="1 2">
    <name type="scientific">Ectopseudomonas mendocina</name>
    <name type="common">Pseudomonas mendocina</name>
    <dbReference type="NCBI Taxonomy" id="300"/>
    <lineage>
        <taxon>Bacteria</taxon>
        <taxon>Pseudomonadati</taxon>
        <taxon>Pseudomonadota</taxon>
        <taxon>Gammaproteobacteria</taxon>
        <taxon>Pseudomonadales</taxon>
        <taxon>Pseudomonadaceae</taxon>
        <taxon>Ectopseudomonas</taxon>
    </lineage>
</organism>
<sequence length="117" mass="13256">MKILKMFLITTFVLLLILVISAYLVLERSDEAPPSLEKHPNAYWSGAQDGGVFFEITKASPPEYYIEIRYENGQVWTEGWVQYLSPLTNQDLFGYDGGDVVYLQDGTPLKLKTGGFK</sequence>
<dbReference type="Proteomes" id="UP001476583">
    <property type="component" value="Chromosome"/>
</dbReference>
<dbReference type="EMBL" id="CP148074">
    <property type="protein sequence ID" value="WXL25696.1"/>
    <property type="molecule type" value="Genomic_DNA"/>
</dbReference>
<proteinExistence type="predicted"/>
<evidence type="ECO:0000313" key="2">
    <source>
        <dbReference type="Proteomes" id="UP001476583"/>
    </source>
</evidence>
<name>A0ABZ2RF96_ECTME</name>
<gene>
    <name evidence="1" type="ORF">WG219_20755</name>
</gene>
<evidence type="ECO:0000313" key="1">
    <source>
        <dbReference type="EMBL" id="WXL25696.1"/>
    </source>
</evidence>